<dbReference type="OrthoDB" id="1448908at2"/>
<dbReference type="AlphaFoldDB" id="A0A4Q9FMN1"/>
<feature type="transmembrane region" description="Helical" evidence="1">
    <location>
        <begin position="86"/>
        <end position="102"/>
    </location>
</feature>
<proteinExistence type="predicted"/>
<evidence type="ECO:0000313" key="3">
    <source>
        <dbReference type="Proteomes" id="UP000292372"/>
    </source>
</evidence>
<gene>
    <name evidence="2" type="ORF">EYD46_13790</name>
</gene>
<keyword evidence="1" id="KW-0812">Transmembrane</keyword>
<dbReference type="Proteomes" id="UP000292372">
    <property type="component" value="Unassembled WGS sequence"/>
</dbReference>
<protein>
    <submittedName>
        <fullName evidence="2">Uncharacterized protein</fullName>
    </submittedName>
</protein>
<accession>A0A4Q9FMN1</accession>
<feature type="transmembrane region" description="Helical" evidence="1">
    <location>
        <begin position="134"/>
        <end position="152"/>
    </location>
</feature>
<sequence length="170" mass="19432">MEELRCPNCNEIISQVEVDCENCGFPLSGTDKEKAIFIGRQISNKSKIGDAKESQEKAQRILYIIAGFQILNGILIYFNTKSVFDTSFYIILGLLLGVFGYFSSKKPILFLTLALIVILSYYGLLYFISPELVFRGILWKIIIVSFLVYGIWNSMEANKLKKENKFLEKD</sequence>
<name>A0A4Q9FMN1_9FLAO</name>
<dbReference type="EMBL" id="SIRS01000005">
    <property type="protein sequence ID" value="TBN14637.1"/>
    <property type="molecule type" value="Genomic_DNA"/>
</dbReference>
<reference evidence="2 3" key="1">
    <citation type="journal article" date="2015" name="Int. J. Syst. Evol. Microbiol.">
        <title>Hyunsoonleella pacifica sp. nov., isolated from seawater of South Pacific Gyre.</title>
        <authorList>
            <person name="Gao X."/>
            <person name="Zhang Z."/>
            <person name="Dai X."/>
            <person name="Zhang X.H."/>
        </authorList>
    </citation>
    <scope>NUCLEOTIDE SEQUENCE [LARGE SCALE GENOMIC DNA]</scope>
    <source>
        <strain evidence="2 3">SW033</strain>
    </source>
</reference>
<keyword evidence="1" id="KW-0472">Membrane</keyword>
<feature type="transmembrane region" description="Helical" evidence="1">
    <location>
        <begin position="61"/>
        <end position="80"/>
    </location>
</feature>
<organism evidence="2 3">
    <name type="scientific">Hyunsoonleella pacifica</name>
    <dbReference type="NCBI Taxonomy" id="1080224"/>
    <lineage>
        <taxon>Bacteria</taxon>
        <taxon>Pseudomonadati</taxon>
        <taxon>Bacteroidota</taxon>
        <taxon>Flavobacteriia</taxon>
        <taxon>Flavobacteriales</taxon>
        <taxon>Flavobacteriaceae</taxon>
    </lineage>
</organism>
<dbReference type="RefSeq" id="WP_130937758.1">
    <property type="nucleotide sequence ID" value="NZ_BMEE01000002.1"/>
</dbReference>
<feature type="transmembrane region" description="Helical" evidence="1">
    <location>
        <begin position="109"/>
        <end position="128"/>
    </location>
</feature>
<evidence type="ECO:0000256" key="1">
    <source>
        <dbReference type="SAM" id="Phobius"/>
    </source>
</evidence>
<comment type="caution">
    <text evidence="2">The sequence shown here is derived from an EMBL/GenBank/DDBJ whole genome shotgun (WGS) entry which is preliminary data.</text>
</comment>
<keyword evidence="1" id="KW-1133">Transmembrane helix</keyword>
<evidence type="ECO:0000313" key="2">
    <source>
        <dbReference type="EMBL" id="TBN14637.1"/>
    </source>
</evidence>
<keyword evidence="3" id="KW-1185">Reference proteome</keyword>